<dbReference type="EMBL" id="DOLB01000165">
    <property type="protein sequence ID" value="HBT50336.1"/>
    <property type="molecule type" value="Genomic_DNA"/>
</dbReference>
<dbReference type="PIRSF" id="PIRSF000401">
    <property type="entry name" value="RPL11_MTase"/>
    <property type="match status" value="1"/>
</dbReference>
<dbReference type="RefSeq" id="WP_132039495.1">
    <property type="nucleotide sequence ID" value="NZ_DOLB01000165.1"/>
</dbReference>
<dbReference type="NCBIfam" id="TIGR00406">
    <property type="entry name" value="prmA"/>
    <property type="match status" value="1"/>
</dbReference>
<feature type="binding site" evidence="6">
    <location>
        <position position="245"/>
    </location>
    <ligand>
        <name>S-adenosyl-L-methionine</name>
        <dbReference type="ChEBI" id="CHEBI:59789"/>
    </ligand>
</feature>
<feature type="binding site" evidence="6">
    <location>
        <position position="203"/>
    </location>
    <ligand>
        <name>S-adenosyl-L-methionine</name>
        <dbReference type="ChEBI" id="CHEBI:59789"/>
    </ligand>
</feature>
<dbReference type="HAMAP" id="MF_00735">
    <property type="entry name" value="Methyltr_PrmA"/>
    <property type="match status" value="1"/>
</dbReference>
<comment type="function">
    <text evidence="6">Methylates ribosomal protein L11.</text>
</comment>
<dbReference type="GO" id="GO:0005840">
    <property type="term" value="C:ribosome"/>
    <property type="evidence" value="ECO:0007669"/>
    <property type="project" value="UniProtKB-KW"/>
</dbReference>
<keyword evidence="2 6" id="KW-0963">Cytoplasm</keyword>
<dbReference type="InterPro" id="IPR004498">
    <property type="entry name" value="Ribosomal_PrmA_MeTrfase"/>
</dbReference>
<dbReference type="EMBL" id="SLWU01000009">
    <property type="protein sequence ID" value="TCO66799.1"/>
    <property type="molecule type" value="Genomic_DNA"/>
</dbReference>
<dbReference type="Gene3D" id="3.40.50.150">
    <property type="entry name" value="Vaccinia Virus protein VP39"/>
    <property type="match status" value="1"/>
</dbReference>
<protein>
    <recommendedName>
        <fullName evidence="6">Ribosomal protein L11 methyltransferase</fullName>
        <shortName evidence="6">L11 Mtase</shortName>
        <ecNumber evidence="6">2.1.1.-</ecNumber>
    </recommendedName>
</protein>
<sequence length="309" mass="34643">MKWLEIQVTTSQEAEEAVTGILYDLGAGGVVIKNPNDVKELAQTSEWDYFDPSLLEEGEEVKISAYFPITADITDKVTFLKERILELKSFGINVGNVKVEVSEVDEEDWADSWKQYYKPLKVGKRIVIRPLWEEYSPKEGEIVIDLDPGMAFGTGTHETTKMCLEFLEDIIKSGAVVFDVGCGSGILSIAASKLGASRVYGADVDEMAVKIARENVKLNGLENVEIFQSDLLKNFRGKADVIVANIIADAIIRLIPDVLPHLKEEGLFLASGIIKDRFEEVKERAEEFFEIIDMKEEKEWLSILMKEKG</sequence>
<feature type="binding site" evidence="6">
    <location>
        <position position="160"/>
    </location>
    <ligand>
        <name>S-adenosyl-L-methionine</name>
        <dbReference type="ChEBI" id="CHEBI:59789"/>
    </ligand>
</feature>
<evidence type="ECO:0000313" key="7">
    <source>
        <dbReference type="EMBL" id="HBT50336.1"/>
    </source>
</evidence>
<evidence type="ECO:0000256" key="2">
    <source>
        <dbReference type="ARBA" id="ARBA00022490"/>
    </source>
</evidence>
<dbReference type="GO" id="GO:0008276">
    <property type="term" value="F:protein methyltransferase activity"/>
    <property type="evidence" value="ECO:0007669"/>
    <property type="project" value="UniProtKB-UniRule"/>
</dbReference>
<evidence type="ECO:0000256" key="5">
    <source>
        <dbReference type="ARBA" id="ARBA00022691"/>
    </source>
</evidence>
<dbReference type="PANTHER" id="PTHR43648:SF1">
    <property type="entry name" value="ELECTRON TRANSFER FLAVOPROTEIN BETA SUBUNIT LYSINE METHYLTRANSFERASE"/>
    <property type="match status" value="1"/>
</dbReference>
<evidence type="ECO:0000256" key="6">
    <source>
        <dbReference type="HAMAP-Rule" id="MF_00735"/>
    </source>
</evidence>
<evidence type="ECO:0000256" key="3">
    <source>
        <dbReference type="ARBA" id="ARBA00022603"/>
    </source>
</evidence>
<feature type="binding site" evidence="6">
    <location>
        <position position="181"/>
    </location>
    <ligand>
        <name>S-adenosyl-L-methionine</name>
        <dbReference type="ChEBI" id="CHEBI:59789"/>
    </ligand>
</feature>
<evidence type="ECO:0000313" key="10">
    <source>
        <dbReference type="Proteomes" id="UP000294886"/>
    </source>
</evidence>
<dbReference type="Proteomes" id="UP000264445">
    <property type="component" value="Unassembled WGS sequence"/>
</dbReference>
<dbReference type="Pfam" id="PF06325">
    <property type="entry name" value="PrmA"/>
    <property type="match status" value="1"/>
</dbReference>
<reference evidence="7 9" key="1">
    <citation type="journal article" date="2018" name="Nat. Biotechnol.">
        <title>A standardized bacterial taxonomy based on genome phylogeny substantially revises the tree of life.</title>
        <authorList>
            <person name="Parks D.H."/>
            <person name="Chuvochina M."/>
            <person name="Waite D.W."/>
            <person name="Rinke C."/>
            <person name="Skarshewski A."/>
            <person name="Chaumeil P.A."/>
            <person name="Hugenholtz P."/>
        </authorList>
    </citation>
    <scope>NUCLEOTIDE SEQUENCE [LARGE SCALE GENOMIC DNA]</scope>
    <source>
        <strain evidence="7">UBA12544</strain>
    </source>
</reference>
<comment type="subcellular location">
    <subcellularLocation>
        <location evidence="6">Cytoplasm</location>
    </subcellularLocation>
</comment>
<keyword evidence="4 6" id="KW-0808">Transferase</keyword>
<name>A0A101E5R6_9THEO</name>
<dbReference type="InterPro" id="IPR050078">
    <property type="entry name" value="Ribosomal_L11_MeTrfase_PrmA"/>
</dbReference>
<dbReference type="PANTHER" id="PTHR43648">
    <property type="entry name" value="ELECTRON TRANSFER FLAVOPROTEIN BETA SUBUNIT LYSINE METHYLTRANSFERASE"/>
    <property type="match status" value="1"/>
</dbReference>
<comment type="similarity">
    <text evidence="1 6">Belongs to the methyltransferase superfamily. PrmA family.</text>
</comment>
<organism evidence="8 10">
    <name type="scientific">Caldanaerobacter subterraneus</name>
    <dbReference type="NCBI Taxonomy" id="911092"/>
    <lineage>
        <taxon>Bacteria</taxon>
        <taxon>Bacillati</taxon>
        <taxon>Bacillota</taxon>
        <taxon>Clostridia</taxon>
        <taxon>Thermoanaerobacterales</taxon>
        <taxon>Thermoanaerobacteraceae</taxon>
        <taxon>Caldanaerobacter</taxon>
    </lineage>
</organism>
<dbReference type="Proteomes" id="UP000294886">
    <property type="component" value="Unassembled WGS sequence"/>
</dbReference>
<accession>A0A101E5R6</accession>
<dbReference type="GO" id="GO:0005737">
    <property type="term" value="C:cytoplasm"/>
    <property type="evidence" value="ECO:0007669"/>
    <property type="project" value="UniProtKB-SubCell"/>
</dbReference>
<evidence type="ECO:0000256" key="1">
    <source>
        <dbReference type="ARBA" id="ARBA00009741"/>
    </source>
</evidence>
<dbReference type="GO" id="GO:0032259">
    <property type="term" value="P:methylation"/>
    <property type="evidence" value="ECO:0007669"/>
    <property type="project" value="UniProtKB-KW"/>
</dbReference>
<proteinExistence type="inferred from homology"/>
<dbReference type="AlphaFoldDB" id="A0A101E5R6"/>
<evidence type="ECO:0000313" key="8">
    <source>
        <dbReference type="EMBL" id="TCO66799.1"/>
    </source>
</evidence>
<keyword evidence="5 6" id="KW-0949">S-adenosyl-L-methionine</keyword>
<keyword evidence="3 6" id="KW-0489">Methyltransferase</keyword>
<reference evidence="8 10" key="2">
    <citation type="submission" date="2019-03" db="EMBL/GenBank/DDBJ databases">
        <title>Genomic Encyclopedia of Type Strains, Phase IV (KMG-IV): sequencing the most valuable type-strain genomes for metagenomic binning, comparative biology and taxonomic classification.</title>
        <authorList>
            <person name="Goeker M."/>
        </authorList>
    </citation>
    <scope>NUCLEOTIDE SEQUENCE [LARGE SCALE GENOMIC DNA]</scope>
    <source>
        <strain evidence="8 10">DSM 13054</strain>
    </source>
</reference>
<dbReference type="SUPFAM" id="SSF53335">
    <property type="entry name" value="S-adenosyl-L-methionine-dependent methyltransferases"/>
    <property type="match status" value="1"/>
</dbReference>
<dbReference type="EC" id="2.1.1.-" evidence="6"/>
<dbReference type="InterPro" id="IPR029063">
    <property type="entry name" value="SAM-dependent_MTases_sf"/>
</dbReference>
<keyword evidence="8" id="KW-0687">Ribonucleoprotein</keyword>
<comment type="caution">
    <text evidence="8">The sequence shown here is derived from an EMBL/GenBank/DDBJ whole genome shotgun (WGS) entry which is preliminary data.</text>
</comment>
<comment type="catalytic activity">
    <reaction evidence="6">
        <text>L-lysyl-[protein] + 3 S-adenosyl-L-methionine = N(6),N(6),N(6)-trimethyl-L-lysyl-[protein] + 3 S-adenosyl-L-homocysteine + 3 H(+)</text>
        <dbReference type="Rhea" id="RHEA:54192"/>
        <dbReference type="Rhea" id="RHEA-COMP:9752"/>
        <dbReference type="Rhea" id="RHEA-COMP:13826"/>
        <dbReference type="ChEBI" id="CHEBI:15378"/>
        <dbReference type="ChEBI" id="CHEBI:29969"/>
        <dbReference type="ChEBI" id="CHEBI:57856"/>
        <dbReference type="ChEBI" id="CHEBI:59789"/>
        <dbReference type="ChEBI" id="CHEBI:61961"/>
    </reaction>
</comment>
<dbReference type="CDD" id="cd02440">
    <property type="entry name" value="AdoMet_MTases"/>
    <property type="match status" value="1"/>
</dbReference>
<keyword evidence="8" id="KW-0689">Ribosomal protein</keyword>
<gene>
    <name evidence="6" type="primary">prmA</name>
    <name evidence="7" type="ORF">DEA61_11305</name>
    <name evidence="8" type="ORF">EV203_1093</name>
</gene>
<evidence type="ECO:0000313" key="9">
    <source>
        <dbReference type="Proteomes" id="UP000264445"/>
    </source>
</evidence>
<evidence type="ECO:0000256" key="4">
    <source>
        <dbReference type="ARBA" id="ARBA00022679"/>
    </source>
</evidence>